<dbReference type="Proteomes" id="UP000027361">
    <property type="component" value="Unassembled WGS sequence"/>
</dbReference>
<reference evidence="9 10" key="1">
    <citation type="submission" date="2014-05" db="EMBL/GenBank/DDBJ databases">
        <title>Draft genome sequence of a rare smut relative, Tilletiaria anomala UBC 951.</title>
        <authorList>
            <consortium name="DOE Joint Genome Institute"/>
            <person name="Toome M."/>
            <person name="Kuo A."/>
            <person name="Henrissat B."/>
            <person name="Lipzen A."/>
            <person name="Tritt A."/>
            <person name="Yoshinaga Y."/>
            <person name="Zane M."/>
            <person name="Barry K."/>
            <person name="Grigoriev I.V."/>
            <person name="Spatafora J.W."/>
            <person name="Aimea M.C."/>
        </authorList>
    </citation>
    <scope>NUCLEOTIDE SEQUENCE [LARGE SCALE GENOMIC DNA]</scope>
    <source>
        <strain evidence="9 10">UBC 951</strain>
    </source>
</reference>
<evidence type="ECO:0000259" key="8">
    <source>
        <dbReference type="Pfam" id="PF01694"/>
    </source>
</evidence>
<keyword evidence="4" id="KW-0378">Hydrolase</keyword>
<dbReference type="GeneID" id="25266158"/>
<dbReference type="Gene3D" id="1.20.1540.10">
    <property type="entry name" value="Rhomboid-like"/>
    <property type="match status" value="1"/>
</dbReference>
<dbReference type="GO" id="GO:0006465">
    <property type="term" value="P:signal peptide processing"/>
    <property type="evidence" value="ECO:0007669"/>
    <property type="project" value="TreeGrafter"/>
</dbReference>
<dbReference type="RefSeq" id="XP_013241083.1">
    <property type="nucleotide sequence ID" value="XM_013385629.1"/>
</dbReference>
<feature type="domain" description="Peptidase S54 rhomboid" evidence="8">
    <location>
        <begin position="67"/>
        <end position="227"/>
    </location>
</feature>
<keyword evidence="6 7" id="KW-0472">Membrane</keyword>
<dbReference type="PANTHER" id="PTHR43731">
    <property type="entry name" value="RHOMBOID PROTEASE"/>
    <property type="match status" value="1"/>
</dbReference>
<protein>
    <submittedName>
        <fullName evidence="9">Rhomboid-domain-containing protein</fullName>
    </submittedName>
</protein>
<evidence type="ECO:0000313" key="9">
    <source>
        <dbReference type="EMBL" id="KDN39545.1"/>
    </source>
</evidence>
<sequence length="237" mass="26271">MNPVASLARRINFIRPNYVLYAIIALNALVFAAWQYSTESFRKFNDPKAYIFMCKNFLFGEMNLAQGRIWTLLTSCISHEDSTHFLLNMLSLAFMGSHVVMHIGNTAFLSLYFGAGIATALVSLAWNRFVSPWLGRGMHSPQVRAANGGSPQQRASHGASGSVYAILSTFACMSPRTTFLLFFVIPIPAWACISGIFVWDLSQAWFRPGGPIDSAAHIGGILAGVLFWRFKLKGHRV</sequence>
<organism evidence="9 10">
    <name type="scientific">Tilletiaria anomala (strain ATCC 24038 / CBS 436.72 / UBC 951)</name>
    <dbReference type="NCBI Taxonomy" id="1037660"/>
    <lineage>
        <taxon>Eukaryota</taxon>
        <taxon>Fungi</taxon>
        <taxon>Dikarya</taxon>
        <taxon>Basidiomycota</taxon>
        <taxon>Ustilaginomycotina</taxon>
        <taxon>Exobasidiomycetes</taxon>
        <taxon>Georgefischeriales</taxon>
        <taxon>Tilletiariaceae</taxon>
        <taxon>Tilletiaria</taxon>
    </lineage>
</organism>
<evidence type="ECO:0000256" key="6">
    <source>
        <dbReference type="ARBA" id="ARBA00023136"/>
    </source>
</evidence>
<evidence type="ECO:0000256" key="4">
    <source>
        <dbReference type="ARBA" id="ARBA00022801"/>
    </source>
</evidence>
<feature type="transmembrane region" description="Helical" evidence="7">
    <location>
        <begin position="109"/>
        <end position="130"/>
    </location>
</feature>
<gene>
    <name evidence="9" type="ORF">K437DRAFT_270270</name>
</gene>
<dbReference type="InterPro" id="IPR050925">
    <property type="entry name" value="Rhomboid_protease_S54"/>
</dbReference>
<accession>A0A066VLT5</accession>
<dbReference type="OrthoDB" id="418595at2759"/>
<dbReference type="PANTHER" id="PTHR43731:SF14">
    <property type="entry name" value="PRESENILIN-ASSOCIATED RHOMBOID-LIKE PROTEIN, MITOCHONDRIAL"/>
    <property type="match status" value="1"/>
</dbReference>
<comment type="similarity">
    <text evidence="2">Belongs to the peptidase S54 family.</text>
</comment>
<evidence type="ECO:0000256" key="3">
    <source>
        <dbReference type="ARBA" id="ARBA00022692"/>
    </source>
</evidence>
<dbReference type="GO" id="GO:0004252">
    <property type="term" value="F:serine-type endopeptidase activity"/>
    <property type="evidence" value="ECO:0007669"/>
    <property type="project" value="InterPro"/>
</dbReference>
<dbReference type="STRING" id="1037660.A0A066VLT5"/>
<dbReference type="OMA" id="VFLAWQY"/>
<dbReference type="InterPro" id="IPR035952">
    <property type="entry name" value="Rhomboid-like_sf"/>
</dbReference>
<feature type="transmembrane region" description="Helical" evidence="7">
    <location>
        <begin position="211"/>
        <end position="230"/>
    </location>
</feature>
<comment type="subcellular location">
    <subcellularLocation>
        <location evidence="1">Membrane</location>
        <topology evidence="1">Multi-pass membrane protein</topology>
    </subcellularLocation>
</comment>
<keyword evidence="10" id="KW-1185">Reference proteome</keyword>
<dbReference type="InterPro" id="IPR022764">
    <property type="entry name" value="Peptidase_S54_rhomboid_dom"/>
</dbReference>
<name>A0A066VLT5_TILAU</name>
<dbReference type="Pfam" id="PF01694">
    <property type="entry name" value="Rhomboid"/>
    <property type="match status" value="1"/>
</dbReference>
<dbReference type="HOGENOM" id="CLU_055068_7_2_1"/>
<evidence type="ECO:0000256" key="1">
    <source>
        <dbReference type="ARBA" id="ARBA00004141"/>
    </source>
</evidence>
<dbReference type="AlphaFoldDB" id="A0A066VLT5"/>
<dbReference type="SUPFAM" id="SSF144091">
    <property type="entry name" value="Rhomboid-like"/>
    <property type="match status" value="1"/>
</dbReference>
<feature type="transmembrane region" description="Helical" evidence="7">
    <location>
        <begin position="18"/>
        <end position="37"/>
    </location>
</feature>
<dbReference type="GO" id="GO:0016020">
    <property type="term" value="C:membrane"/>
    <property type="evidence" value="ECO:0007669"/>
    <property type="project" value="UniProtKB-SubCell"/>
</dbReference>
<proteinExistence type="inferred from homology"/>
<evidence type="ECO:0000256" key="7">
    <source>
        <dbReference type="SAM" id="Phobius"/>
    </source>
</evidence>
<comment type="caution">
    <text evidence="9">The sequence shown here is derived from an EMBL/GenBank/DDBJ whole genome shotgun (WGS) entry which is preliminary data.</text>
</comment>
<feature type="transmembrane region" description="Helical" evidence="7">
    <location>
        <begin position="179"/>
        <end position="199"/>
    </location>
</feature>
<keyword evidence="3 7" id="KW-0812">Transmembrane</keyword>
<dbReference type="EMBL" id="JMSN01000103">
    <property type="protein sequence ID" value="KDN39545.1"/>
    <property type="molecule type" value="Genomic_DNA"/>
</dbReference>
<evidence type="ECO:0000256" key="2">
    <source>
        <dbReference type="ARBA" id="ARBA00009045"/>
    </source>
</evidence>
<evidence type="ECO:0000256" key="5">
    <source>
        <dbReference type="ARBA" id="ARBA00022989"/>
    </source>
</evidence>
<evidence type="ECO:0000313" key="10">
    <source>
        <dbReference type="Proteomes" id="UP000027361"/>
    </source>
</evidence>
<keyword evidence="5 7" id="KW-1133">Transmembrane helix</keyword>
<dbReference type="InParanoid" id="A0A066VLT5"/>